<dbReference type="RefSeq" id="WP_015422867.1">
    <property type="nucleotide sequence ID" value="NC_020418.1"/>
</dbReference>
<dbReference type="InterPro" id="IPR010985">
    <property type="entry name" value="Ribbon_hlx_hlx"/>
</dbReference>
<gene>
    <name evidence="2" type="ORF">MU9_2890</name>
</gene>
<dbReference type="eggNOG" id="ENOG50332MJ">
    <property type="taxonomic scope" value="Bacteria"/>
</dbReference>
<dbReference type="Pfam" id="PF11423">
    <property type="entry name" value="Repressor_Mnt"/>
    <property type="match status" value="1"/>
</dbReference>
<dbReference type="InterPro" id="IPR013321">
    <property type="entry name" value="Arc_rbn_hlx_hlx"/>
</dbReference>
<dbReference type="Pfam" id="PF03869">
    <property type="entry name" value="Arc"/>
    <property type="match status" value="1"/>
</dbReference>
<dbReference type="InterPro" id="IPR024421">
    <property type="entry name" value="Phage_P22_Mnt"/>
</dbReference>
<name>M1RN95_MORMO</name>
<dbReference type="EMBL" id="CP004345">
    <property type="protein sequence ID" value="AGG31935.1"/>
    <property type="molecule type" value="Genomic_DNA"/>
</dbReference>
<accession>M1RN95</accession>
<protein>
    <recommendedName>
        <fullName evidence="1">Arc-like DNA binding domain-containing protein</fullName>
    </recommendedName>
</protein>
<organism evidence="2 3">
    <name type="scientific">Morganella morganii subsp. morganii KT</name>
    <dbReference type="NCBI Taxonomy" id="1124991"/>
    <lineage>
        <taxon>Bacteria</taxon>
        <taxon>Pseudomonadati</taxon>
        <taxon>Pseudomonadota</taxon>
        <taxon>Gammaproteobacteria</taxon>
        <taxon>Enterobacterales</taxon>
        <taxon>Morganellaceae</taxon>
        <taxon>Morganella</taxon>
    </lineage>
</organism>
<keyword evidence="3" id="KW-1185">Reference proteome</keyword>
<sequence>MARDDTQFNLRLTAETKEKLKQRAKMNGRSLNAELVHIIDNYLATPSQIIGYRNEAERMADHHAEMFKKTVFDTLVKLYGNKDK</sequence>
<dbReference type="AlphaFoldDB" id="M1RN95"/>
<dbReference type="SUPFAM" id="SSF47598">
    <property type="entry name" value="Ribbon-helix-helix"/>
    <property type="match status" value="1"/>
</dbReference>
<proteinExistence type="predicted"/>
<dbReference type="GO" id="GO:0043565">
    <property type="term" value="F:sequence-specific DNA binding"/>
    <property type="evidence" value="ECO:0007669"/>
    <property type="project" value="UniProtKB-ARBA"/>
</dbReference>
<dbReference type="GO" id="GO:0006355">
    <property type="term" value="P:regulation of DNA-templated transcription"/>
    <property type="evidence" value="ECO:0007669"/>
    <property type="project" value="InterPro"/>
</dbReference>
<feature type="domain" description="Arc-like DNA binding" evidence="1">
    <location>
        <begin position="2"/>
        <end position="49"/>
    </location>
</feature>
<dbReference type="Gene3D" id="1.10.1220.10">
    <property type="entry name" value="Met repressor-like"/>
    <property type="match status" value="1"/>
</dbReference>
<dbReference type="KEGG" id="mmk:MU9_2890"/>
<reference evidence="2 3" key="1">
    <citation type="journal article" date="2012" name="BMC Genomics">
        <title>Whole-genome sequencing and identification of Morganella morganii KT pathogenicity-related genes.</title>
        <authorList>
            <person name="Chen Y.T."/>
            <person name="Peng H.L."/>
            <person name="Shia W.C."/>
            <person name="Hsu F.R."/>
            <person name="Ken C.F."/>
            <person name="Tsao Y.M."/>
            <person name="Chen C.H."/>
            <person name="Liu C.E."/>
            <person name="Hsieh M.F."/>
            <person name="Chen H.C."/>
            <person name="Tang C.Y."/>
            <person name="Ku T.H."/>
        </authorList>
    </citation>
    <scope>NUCLEOTIDE SEQUENCE [LARGE SCALE GENOMIC DNA]</scope>
    <source>
        <strain evidence="2 3">KT</strain>
    </source>
</reference>
<dbReference type="InterPro" id="IPR005569">
    <property type="entry name" value="Arc_DNA-bd_dom"/>
</dbReference>
<evidence type="ECO:0000313" key="2">
    <source>
        <dbReference type="EMBL" id="AGG31935.1"/>
    </source>
</evidence>
<evidence type="ECO:0000313" key="3">
    <source>
        <dbReference type="Proteomes" id="UP000011834"/>
    </source>
</evidence>
<evidence type="ECO:0000259" key="1">
    <source>
        <dbReference type="Pfam" id="PF03869"/>
    </source>
</evidence>
<dbReference type="Proteomes" id="UP000011834">
    <property type="component" value="Chromosome"/>
</dbReference>
<dbReference type="HOGENOM" id="CLU_171568_0_0_6"/>